<dbReference type="SMART" id="SM00865">
    <property type="entry name" value="Tubulin_C"/>
    <property type="match status" value="1"/>
</dbReference>
<evidence type="ECO:0000313" key="7">
    <source>
        <dbReference type="EMBL" id="MPL63128.1"/>
    </source>
</evidence>
<dbReference type="FunFam" id="3.40.50.1440:FF:000001">
    <property type="entry name" value="Cell division protein FtsZ"/>
    <property type="match status" value="1"/>
</dbReference>
<feature type="region of interest" description="Disordered" evidence="4">
    <location>
        <begin position="368"/>
        <end position="393"/>
    </location>
</feature>
<dbReference type="InterPro" id="IPR024757">
    <property type="entry name" value="FtsZ_C"/>
</dbReference>
<dbReference type="SMART" id="SM00864">
    <property type="entry name" value="Tubulin"/>
    <property type="match status" value="1"/>
</dbReference>
<keyword evidence="3" id="KW-0342">GTP-binding</keyword>
<feature type="compositionally biased region" description="Basic and acidic residues" evidence="4">
    <location>
        <begin position="432"/>
        <end position="449"/>
    </location>
</feature>
<dbReference type="InterPro" id="IPR045061">
    <property type="entry name" value="FtsZ/CetZ"/>
</dbReference>
<comment type="similarity">
    <text evidence="1">Belongs to the FtsZ family.</text>
</comment>
<feature type="domain" description="Tubulin/FtsZ GTPase" evidence="5">
    <location>
        <begin position="16"/>
        <end position="205"/>
    </location>
</feature>
<reference evidence="7" key="1">
    <citation type="submission" date="2019-08" db="EMBL/GenBank/DDBJ databases">
        <authorList>
            <person name="Kucharzyk K."/>
            <person name="Murdoch R.W."/>
            <person name="Higgins S."/>
            <person name="Loffler F."/>
        </authorList>
    </citation>
    <scope>NUCLEOTIDE SEQUENCE</scope>
</reference>
<dbReference type="GO" id="GO:0003924">
    <property type="term" value="F:GTPase activity"/>
    <property type="evidence" value="ECO:0007669"/>
    <property type="project" value="InterPro"/>
</dbReference>
<dbReference type="Gene3D" id="3.30.1330.20">
    <property type="entry name" value="Tubulin/FtsZ, C-terminal domain"/>
    <property type="match status" value="1"/>
</dbReference>
<keyword evidence="2" id="KW-0547">Nucleotide-binding</keyword>
<dbReference type="Gene3D" id="3.40.50.1440">
    <property type="entry name" value="Tubulin/FtsZ, GTPase domain"/>
    <property type="match status" value="1"/>
</dbReference>
<keyword evidence="7" id="KW-0132">Cell division</keyword>
<gene>
    <name evidence="7" type="primary">ftsZ_9</name>
    <name evidence="7" type="ORF">SDC9_08748</name>
</gene>
<evidence type="ECO:0000256" key="2">
    <source>
        <dbReference type="ARBA" id="ARBA00022741"/>
    </source>
</evidence>
<dbReference type="InterPro" id="IPR020805">
    <property type="entry name" value="Cell_div_FtsZ_CS"/>
</dbReference>
<dbReference type="NCBIfam" id="TIGR00065">
    <property type="entry name" value="ftsZ"/>
    <property type="match status" value="1"/>
</dbReference>
<dbReference type="GO" id="GO:0005525">
    <property type="term" value="F:GTP binding"/>
    <property type="evidence" value="ECO:0007669"/>
    <property type="project" value="UniProtKB-KW"/>
</dbReference>
<dbReference type="Pfam" id="PF00091">
    <property type="entry name" value="Tubulin"/>
    <property type="match status" value="1"/>
</dbReference>
<dbReference type="InterPro" id="IPR003008">
    <property type="entry name" value="Tubulin_FtsZ_GTPase"/>
</dbReference>
<feature type="domain" description="Tubulin/FtsZ 2-layer sandwich" evidence="6">
    <location>
        <begin position="207"/>
        <end position="326"/>
    </location>
</feature>
<sequence>MPDMLKFDLPKNQSSIIKVIGVGGGGSNAVTHMFKQGIRGVDFMICNTDCQALDTSPVPLKIQLGNKGLGAGSIPQVGKEAASENIDDIRKILESNTKMVFITAGMGGGTGTGAAPVIAALAKELGILTVGIVTLPFSFEGRKRAQQARAGIDELRKSVDTLLIICNDKLRELEGDLKLSEAFSKADNILTVAAKGIAEIITVTGYINVDFEDVKTVMKDSGKAIMGSGLAEGENRALEAVQMAMTSPLLDDANIRGASNILLYISSGTEEITLDEVMEITDYIQHEAGSGADIIWGNGTDETLGSKISITLIATGFDSKNKNNGESGKPEVIVYPLNQEPAQAGPKSAEPVKPAPAQIEEITLINRSAETDKPAPSPVPSPAPEPPAEAKMPAEPQRTFTFDLNPSRSEVNPSQNNDKQADGFIAAPVKTTREKEPGFDFLRSFRPENPDDAEDADNLEKQEEIANARYARLKEISIKIASPDGLAEMENQPAYLRRNVELRDTPSSGTSEVSRYTLFKTENNPVEMRQNNAFLHDNVD</sequence>
<dbReference type="AlphaFoldDB" id="A0A644T884"/>
<feature type="compositionally biased region" description="Pro residues" evidence="4">
    <location>
        <begin position="375"/>
        <end position="387"/>
    </location>
</feature>
<dbReference type="GO" id="GO:0051301">
    <property type="term" value="P:cell division"/>
    <property type="evidence" value="ECO:0007669"/>
    <property type="project" value="UniProtKB-KW"/>
</dbReference>
<dbReference type="PANTHER" id="PTHR30314">
    <property type="entry name" value="CELL DIVISION PROTEIN FTSZ-RELATED"/>
    <property type="match status" value="1"/>
</dbReference>
<dbReference type="PROSITE" id="PS01135">
    <property type="entry name" value="FTSZ_2"/>
    <property type="match status" value="1"/>
</dbReference>
<evidence type="ECO:0000256" key="1">
    <source>
        <dbReference type="ARBA" id="ARBA00009690"/>
    </source>
</evidence>
<accession>A0A644T884</accession>
<evidence type="ECO:0000256" key="4">
    <source>
        <dbReference type="SAM" id="MobiDB-lite"/>
    </source>
</evidence>
<dbReference type="InterPro" id="IPR000158">
    <property type="entry name" value="Cell_div_FtsZ"/>
</dbReference>
<dbReference type="InterPro" id="IPR018316">
    <property type="entry name" value="Tubulin/FtsZ_2-layer-sand-dom"/>
</dbReference>
<dbReference type="InterPro" id="IPR037103">
    <property type="entry name" value="Tubulin/FtsZ-like_C"/>
</dbReference>
<dbReference type="InterPro" id="IPR036525">
    <property type="entry name" value="Tubulin/FtsZ_GTPase_sf"/>
</dbReference>
<name>A0A644T884_9ZZZZ</name>
<dbReference type="GO" id="GO:0032153">
    <property type="term" value="C:cell division site"/>
    <property type="evidence" value="ECO:0007669"/>
    <property type="project" value="TreeGrafter"/>
</dbReference>
<dbReference type="InterPro" id="IPR008280">
    <property type="entry name" value="Tub_FtsZ_C"/>
</dbReference>
<feature type="region of interest" description="Disordered" evidence="4">
    <location>
        <begin position="432"/>
        <end position="460"/>
    </location>
</feature>
<comment type="caution">
    <text evidence="7">The sequence shown here is derived from an EMBL/GenBank/DDBJ whole genome shotgun (WGS) entry which is preliminary data.</text>
</comment>
<evidence type="ECO:0000259" key="5">
    <source>
        <dbReference type="SMART" id="SM00864"/>
    </source>
</evidence>
<dbReference type="HAMAP" id="MF_00909">
    <property type="entry name" value="FtsZ"/>
    <property type="match status" value="1"/>
</dbReference>
<dbReference type="GO" id="GO:0005737">
    <property type="term" value="C:cytoplasm"/>
    <property type="evidence" value="ECO:0007669"/>
    <property type="project" value="TreeGrafter"/>
</dbReference>
<keyword evidence="7" id="KW-0131">Cell cycle</keyword>
<dbReference type="PRINTS" id="PR00423">
    <property type="entry name" value="CELLDVISFTSZ"/>
</dbReference>
<protein>
    <submittedName>
        <fullName evidence="7">Cell division protein FtsZ</fullName>
    </submittedName>
</protein>
<dbReference type="Pfam" id="PF12327">
    <property type="entry name" value="FtsZ_C"/>
    <property type="match status" value="1"/>
</dbReference>
<organism evidence="7">
    <name type="scientific">bioreactor metagenome</name>
    <dbReference type="NCBI Taxonomy" id="1076179"/>
    <lineage>
        <taxon>unclassified sequences</taxon>
        <taxon>metagenomes</taxon>
        <taxon>ecological metagenomes</taxon>
    </lineage>
</organism>
<dbReference type="CDD" id="cd02201">
    <property type="entry name" value="FtsZ_type1"/>
    <property type="match status" value="1"/>
</dbReference>
<proteinExistence type="inferred from homology"/>
<dbReference type="PANTHER" id="PTHR30314:SF3">
    <property type="entry name" value="MITOCHONDRIAL DIVISION PROTEIN FSZA"/>
    <property type="match status" value="1"/>
</dbReference>
<dbReference type="SUPFAM" id="SSF52490">
    <property type="entry name" value="Tubulin nucleotide-binding domain-like"/>
    <property type="match status" value="1"/>
</dbReference>
<evidence type="ECO:0000259" key="6">
    <source>
        <dbReference type="SMART" id="SM00865"/>
    </source>
</evidence>
<evidence type="ECO:0000256" key="3">
    <source>
        <dbReference type="ARBA" id="ARBA00023134"/>
    </source>
</evidence>
<dbReference type="EMBL" id="VSSQ01000020">
    <property type="protein sequence ID" value="MPL63128.1"/>
    <property type="molecule type" value="Genomic_DNA"/>
</dbReference>
<dbReference type="SUPFAM" id="SSF55307">
    <property type="entry name" value="Tubulin C-terminal domain-like"/>
    <property type="match status" value="1"/>
</dbReference>